<organism evidence="2 3">
    <name type="scientific">Cellulomonas alba</name>
    <dbReference type="NCBI Taxonomy" id="3053467"/>
    <lineage>
        <taxon>Bacteria</taxon>
        <taxon>Bacillati</taxon>
        <taxon>Actinomycetota</taxon>
        <taxon>Actinomycetes</taxon>
        <taxon>Micrococcales</taxon>
        <taxon>Cellulomonadaceae</taxon>
        <taxon>Cellulomonas</taxon>
    </lineage>
</organism>
<dbReference type="Gene3D" id="3.40.50.1240">
    <property type="entry name" value="Phosphoglycerate mutase-like"/>
    <property type="match status" value="1"/>
</dbReference>
<evidence type="ECO:0000313" key="2">
    <source>
        <dbReference type="EMBL" id="MDM7853935.1"/>
    </source>
</evidence>
<dbReference type="Pfam" id="PF00300">
    <property type="entry name" value="His_Phos_1"/>
    <property type="match status" value="1"/>
</dbReference>
<keyword evidence="3" id="KW-1185">Reference proteome</keyword>
<dbReference type="PANTHER" id="PTHR48100:SF62">
    <property type="entry name" value="GLUCOSYL-3-PHOSPHOGLYCERATE PHOSPHATASE"/>
    <property type="match status" value="1"/>
</dbReference>
<evidence type="ECO:0000313" key="3">
    <source>
        <dbReference type="Proteomes" id="UP001529338"/>
    </source>
</evidence>
<dbReference type="CDD" id="cd07067">
    <property type="entry name" value="HP_PGM_like"/>
    <property type="match status" value="1"/>
</dbReference>
<feature type="compositionally biased region" description="Basic and acidic residues" evidence="1">
    <location>
        <begin position="218"/>
        <end position="232"/>
    </location>
</feature>
<sequence length="232" mass="24976">MGAGRIVLWRHARTAYNASARLQGQIDIPLDAVGRWQARTAAARLLGRHEPTRVVSSDLTRARETAAALASAAELDVVLDERLRERAFGEWEGLSGEEIAERWPAEYALWRGGGEPERVGAEMRAAVAARMAEGVAAHVATLERTDTLVVVSHGAALSSVVAELLDLPAASRAFAGMLNAHWAELVAARNDVRPAWRLVGYNVGPSDVSTDWNAGPDRAGDVDPDTETRDPD</sequence>
<feature type="region of interest" description="Disordered" evidence="1">
    <location>
        <begin position="207"/>
        <end position="232"/>
    </location>
</feature>
<evidence type="ECO:0000256" key="1">
    <source>
        <dbReference type="SAM" id="MobiDB-lite"/>
    </source>
</evidence>
<dbReference type="SUPFAM" id="SSF53254">
    <property type="entry name" value="Phosphoglycerate mutase-like"/>
    <property type="match status" value="1"/>
</dbReference>
<comment type="caution">
    <text evidence="2">The sequence shown here is derived from an EMBL/GenBank/DDBJ whole genome shotgun (WGS) entry which is preliminary data.</text>
</comment>
<gene>
    <name evidence="2" type="ORF">QRT04_03235</name>
</gene>
<name>A0ABT7SCN3_9CELL</name>
<dbReference type="RefSeq" id="WP_289453458.1">
    <property type="nucleotide sequence ID" value="NZ_JAUCGQ010000001.1"/>
</dbReference>
<dbReference type="Proteomes" id="UP001529338">
    <property type="component" value="Unassembled WGS sequence"/>
</dbReference>
<proteinExistence type="predicted"/>
<dbReference type="GO" id="GO:0016787">
    <property type="term" value="F:hydrolase activity"/>
    <property type="evidence" value="ECO:0007669"/>
    <property type="project" value="UniProtKB-KW"/>
</dbReference>
<dbReference type="PANTHER" id="PTHR48100">
    <property type="entry name" value="BROAD-SPECIFICITY PHOSPHATASE YOR283W-RELATED"/>
    <property type="match status" value="1"/>
</dbReference>
<protein>
    <submittedName>
        <fullName evidence="2">Histidine phosphatase family protein</fullName>
        <ecNumber evidence="2">3.1.3.-</ecNumber>
    </submittedName>
</protein>
<dbReference type="InterPro" id="IPR029033">
    <property type="entry name" value="His_PPase_superfam"/>
</dbReference>
<accession>A0ABT7SCN3</accession>
<dbReference type="InterPro" id="IPR050275">
    <property type="entry name" value="PGM_Phosphatase"/>
</dbReference>
<keyword evidence="2" id="KW-0378">Hydrolase</keyword>
<dbReference type="EMBL" id="JAUCGQ010000001">
    <property type="protein sequence ID" value="MDM7853935.1"/>
    <property type="molecule type" value="Genomic_DNA"/>
</dbReference>
<reference evidence="2 3" key="1">
    <citation type="submission" date="2023-06" db="EMBL/GenBank/DDBJ databases">
        <title>Cellulomonas sp. MW4 Whole genome sequence.</title>
        <authorList>
            <person name="Park S."/>
        </authorList>
    </citation>
    <scope>NUCLEOTIDE SEQUENCE [LARGE SCALE GENOMIC DNA]</scope>
    <source>
        <strain evidence="2 3">MW4</strain>
    </source>
</reference>
<dbReference type="EC" id="3.1.3.-" evidence="2"/>
<dbReference type="SMART" id="SM00855">
    <property type="entry name" value="PGAM"/>
    <property type="match status" value="1"/>
</dbReference>
<dbReference type="InterPro" id="IPR013078">
    <property type="entry name" value="His_Pase_superF_clade-1"/>
</dbReference>